<dbReference type="HOGENOM" id="CLU_935945_0_0_10"/>
<keyword evidence="7 10" id="KW-0472">Membrane</keyword>
<dbReference type="PROSITE" id="PS51779">
    <property type="entry name" value="POTRA"/>
    <property type="match status" value="1"/>
</dbReference>
<evidence type="ECO:0000313" key="12">
    <source>
        <dbReference type="EMBL" id="ACF12448.1"/>
    </source>
</evidence>
<dbReference type="InterPro" id="IPR034746">
    <property type="entry name" value="POTRA"/>
</dbReference>
<sequence>MENQEHERWHEEPLNELPGNEPELPEADHSAPRSGKLRRLFGATPVIMIMVVLLLMAVAALAWYATQWKQGVAVERVVVSGASLIPASDLDKRLARFRNRPLEEVRIDDVRRALSSEPWIGSMTVSKELNGILRVVIEERRPAALLVEGEHYRVIDTEGFVLPDEGVSSRFHRLVKVSGAGRLGSAPGRGVNRLNEGDRQLLFVLIDAFAAAPHAGLLLSEIHLAPDNRTWFSVAGSPIRFVVGNAGNFKEKLKKFEIFWQQVVAKKGIDCYESVDLRFRDRVFASEPESEAEPAAP</sequence>
<dbReference type="Pfam" id="PF03799">
    <property type="entry name" value="FtsQ_DivIB_C"/>
    <property type="match status" value="1"/>
</dbReference>
<comment type="subcellular location">
    <subcellularLocation>
        <location evidence="1">Membrane</location>
    </subcellularLocation>
</comment>
<keyword evidence="6 10" id="KW-1133">Transmembrane helix</keyword>
<name>B3QLW2_CHLP8</name>
<organism evidence="12 13">
    <name type="scientific">Chlorobaculum parvum (strain DSM 263 / NCIMB 8327)</name>
    <name type="common">Chlorobium vibrioforme subsp. thiosulfatophilum</name>
    <dbReference type="NCBI Taxonomy" id="517417"/>
    <lineage>
        <taxon>Bacteria</taxon>
        <taxon>Pseudomonadati</taxon>
        <taxon>Chlorobiota</taxon>
        <taxon>Chlorobiia</taxon>
        <taxon>Chlorobiales</taxon>
        <taxon>Chlorobiaceae</taxon>
        <taxon>Chlorobaculum</taxon>
    </lineage>
</organism>
<evidence type="ECO:0000256" key="1">
    <source>
        <dbReference type="ARBA" id="ARBA00004370"/>
    </source>
</evidence>
<evidence type="ECO:0000256" key="3">
    <source>
        <dbReference type="ARBA" id="ARBA00022519"/>
    </source>
</evidence>
<keyword evidence="13" id="KW-1185">Reference proteome</keyword>
<evidence type="ECO:0000259" key="11">
    <source>
        <dbReference type="PROSITE" id="PS51779"/>
    </source>
</evidence>
<reference evidence="12" key="1">
    <citation type="submission" date="2008-06" db="EMBL/GenBank/DDBJ databases">
        <title>Complete sequence of Chlorobaculum parvum NCIB 8327.</title>
        <authorList>
            <consortium name="US DOE Joint Genome Institute"/>
            <person name="Lucas S."/>
            <person name="Copeland A."/>
            <person name="Lapidus A."/>
            <person name="Glavina del Rio T."/>
            <person name="Dalin E."/>
            <person name="Tice H."/>
            <person name="Bruce D."/>
            <person name="Goodwin L."/>
            <person name="Pitluck S."/>
            <person name="Schmutz J."/>
            <person name="Larimer F."/>
            <person name="Land M."/>
            <person name="Hauser L."/>
            <person name="Kyrpides N."/>
            <person name="Mikhailova N."/>
            <person name="Zhao F."/>
            <person name="Li T."/>
            <person name="Liu Z."/>
            <person name="Overmann J."/>
            <person name="Bryant D.A."/>
            <person name="Richardson P."/>
        </authorList>
    </citation>
    <scope>NUCLEOTIDE SEQUENCE [LARGE SCALE GENOMIC DNA]</scope>
    <source>
        <strain evidence="12">NCIB 8327</strain>
    </source>
</reference>
<evidence type="ECO:0000256" key="9">
    <source>
        <dbReference type="SAM" id="MobiDB-lite"/>
    </source>
</evidence>
<keyword evidence="5 10" id="KW-0812">Transmembrane</keyword>
<evidence type="ECO:0000256" key="10">
    <source>
        <dbReference type="SAM" id="Phobius"/>
    </source>
</evidence>
<evidence type="ECO:0000256" key="8">
    <source>
        <dbReference type="ARBA" id="ARBA00023306"/>
    </source>
</evidence>
<dbReference type="InterPro" id="IPR013685">
    <property type="entry name" value="POTRA_FtsQ_type"/>
</dbReference>
<evidence type="ECO:0000256" key="6">
    <source>
        <dbReference type="ARBA" id="ARBA00022989"/>
    </source>
</evidence>
<dbReference type="Proteomes" id="UP000008811">
    <property type="component" value="Chromosome"/>
</dbReference>
<keyword evidence="3" id="KW-0997">Cell inner membrane</keyword>
<evidence type="ECO:0000256" key="4">
    <source>
        <dbReference type="ARBA" id="ARBA00022618"/>
    </source>
</evidence>
<evidence type="ECO:0000256" key="7">
    <source>
        <dbReference type="ARBA" id="ARBA00023136"/>
    </source>
</evidence>
<dbReference type="InterPro" id="IPR005548">
    <property type="entry name" value="Cell_div_FtsQ/DivIB_C"/>
</dbReference>
<proteinExistence type="predicted"/>
<dbReference type="Gene3D" id="3.10.20.310">
    <property type="entry name" value="membrane protein fhac"/>
    <property type="match status" value="1"/>
</dbReference>
<evidence type="ECO:0000256" key="5">
    <source>
        <dbReference type="ARBA" id="ARBA00022692"/>
    </source>
</evidence>
<keyword evidence="2" id="KW-1003">Cell membrane</keyword>
<feature type="compositionally biased region" description="Basic and acidic residues" evidence="9">
    <location>
        <begin position="1"/>
        <end position="13"/>
    </location>
</feature>
<feature type="domain" description="POTRA" evidence="11">
    <location>
        <begin position="72"/>
        <end position="140"/>
    </location>
</feature>
<dbReference type="KEGG" id="cpc:Cpar_2062"/>
<dbReference type="OrthoDB" id="1466667at2"/>
<dbReference type="PANTHER" id="PTHR35851">
    <property type="entry name" value="CELL DIVISION PROTEIN FTSQ"/>
    <property type="match status" value="1"/>
</dbReference>
<evidence type="ECO:0000313" key="13">
    <source>
        <dbReference type="Proteomes" id="UP000008811"/>
    </source>
</evidence>
<gene>
    <name evidence="12" type="ordered locus">Cpar_2062</name>
</gene>
<dbReference type="GO" id="GO:0016020">
    <property type="term" value="C:membrane"/>
    <property type="evidence" value="ECO:0007669"/>
    <property type="project" value="UniProtKB-SubCell"/>
</dbReference>
<feature type="region of interest" description="Disordered" evidence="9">
    <location>
        <begin position="1"/>
        <end position="32"/>
    </location>
</feature>
<dbReference type="eggNOG" id="COG1589">
    <property type="taxonomic scope" value="Bacteria"/>
</dbReference>
<feature type="transmembrane region" description="Helical" evidence="10">
    <location>
        <begin position="40"/>
        <end position="65"/>
    </location>
</feature>
<keyword evidence="8" id="KW-0131">Cell cycle</keyword>
<dbReference type="PANTHER" id="PTHR35851:SF1">
    <property type="entry name" value="CELL DIVISION PROTEIN FTSQ"/>
    <property type="match status" value="1"/>
</dbReference>
<evidence type="ECO:0000256" key="2">
    <source>
        <dbReference type="ARBA" id="ARBA00022475"/>
    </source>
</evidence>
<keyword evidence="4" id="KW-0132">Cell division</keyword>
<dbReference type="STRING" id="517417.Cpar_2062"/>
<dbReference type="GO" id="GO:0090529">
    <property type="term" value="P:cell septum assembly"/>
    <property type="evidence" value="ECO:0007669"/>
    <property type="project" value="InterPro"/>
</dbReference>
<dbReference type="RefSeq" id="WP_012503281.1">
    <property type="nucleotide sequence ID" value="NC_011027.1"/>
</dbReference>
<dbReference type="Pfam" id="PF08478">
    <property type="entry name" value="POTRA_1"/>
    <property type="match status" value="1"/>
</dbReference>
<dbReference type="InterPro" id="IPR026579">
    <property type="entry name" value="FtsQ"/>
</dbReference>
<dbReference type="EMBL" id="CP001099">
    <property type="protein sequence ID" value="ACF12448.1"/>
    <property type="molecule type" value="Genomic_DNA"/>
</dbReference>
<dbReference type="AlphaFoldDB" id="B3QLW2"/>
<protein>
    <submittedName>
        <fullName evidence="12">Polypeptide-transport-associated domain protein FtsQ-type</fullName>
    </submittedName>
</protein>
<accession>B3QLW2</accession>